<name>A0A5D2GG30_GOSDA</name>
<gene>
    <name evidence="1" type="ORF">ES288_A05G112100v1</name>
</gene>
<keyword evidence="2" id="KW-1185">Reference proteome</keyword>
<reference evidence="1 2" key="1">
    <citation type="submission" date="2019-06" db="EMBL/GenBank/DDBJ databases">
        <title>WGS assembly of Gossypium darwinii.</title>
        <authorList>
            <person name="Chen Z.J."/>
            <person name="Sreedasyam A."/>
            <person name="Ando A."/>
            <person name="Song Q."/>
            <person name="De L."/>
            <person name="Hulse-Kemp A."/>
            <person name="Ding M."/>
            <person name="Ye W."/>
            <person name="Kirkbride R."/>
            <person name="Jenkins J."/>
            <person name="Plott C."/>
            <person name="Lovell J."/>
            <person name="Lin Y.-M."/>
            <person name="Vaughn R."/>
            <person name="Liu B."/>
            <person name="Li W."/>
            <person name="Simpson S."/>
            <person name="Scheffler B."/>
            <person name="Saski C."/>
            <person name="Grover C."/>
            <person name="Hu G."/>
            <person name="Conover J."/>
            <person name="Carlson J."/>
            <person name="Shu S."/>
            <person name="Boston L."/>
            <person name="Williams M."/>
            <person name="Peterson D."/>
            <person name="Mcgee K."/>
            <person name="Jones D."/>
            <person name="Wendel J."/>
            <person name="Stelly D."/>
            <person name="Grimwood J."/>
            <person name="Schmutz J."/>
        </authorList>
    </citation>
    <scope>NUCLEOTIDE SEQUENCE [LARGE SCALE GENOMIC DNA]</scope>
    <source>
        <strain evidence="1">1808015.09</strain>
    </source>
</reference>
<organism evidence="1 2">
    <name type="scientific">Gossypium darwinii</name>
    <name type="common">Darwin's cotton</name>
    <name type="synonym">Gossypium barbadense var. darwinii</name>
    <dbReference type="NCBI Taxonomy" id="34276"/>
    <lineage>
        <taxon>Eukaryota</taxon>
        <taxon>Viridiplantae</taxon>
        <taxon>Streptophyta</taxon>
        <taxon>Embryophyta</taxon>
        <taxon>Tracheophyta</taxon>
        <taxon>Spermatophyta</taxon>
        <taxon>Magnoliopsida</taxon>
        <taxon>eudicotyledons</taxon>
        <taxon>Gunneridae</taxon>
        <taxon>Pentapetalae</taxon>
        <taxon>rosids</taxon>
        <taxon>malvids</taxon>
        <taxon>Malvales</taxon>
        <taxon>Malvaceae</taxon>
        <taxon>Malvoideae</taxon>
        <taxon>Gossypium</taxon>
    </lineage>
</organism>
<evidence type="ECO:0000313" key="1">
    <source>
        <dbReference type="EMBL" id="TYH16378.1"/>
    </source>
</evidence>
<accession>A0A5D2GG30</accession>
<dbReference type="AlphaFoldDB" id="A0A5D2GG30"/>
<dbReference type="Proteomes" id="UP000323506">
    <property type="component" value="Chromosome A05"/>
</dbReference>
<dbReference type="EMBL" id="CM017692">
    <property type="protein sequence ID" value="TYH16378.1"/>
    <property type="molecule type" value="Genomic_DNA"/>
</dbReference>
<protein>
    <submittedName>
        <fullName evidence="1">Uncharacterized protein</fullName>
    </submittedName>
</protein>
<proteinExistence type="predicted"/>
<sequence length="129" mass="14149">MAWVAIAPFVTSSIPFSLLSFKALHTALDPSIILLLQGRWYACASSQPCMESHSSTTLAVTLFPLLAIILIIFPHLDPPSYHPVESATIRSELSWDCSSHLDRSPPLPPWLKSLIVNLAFVEDSGGEHL</sequence>
<evidence type="ECO:0000313" key="2">
    <source>
        <dbReference type="Proteomes" id="UP000323506"/>
    </source>
</evidence>